<evidence type="ECO:0000313" key="1">
    <source>
        <dbReference type="EMBL" id="AMY21961.1"/>
    </source>
</evidence>
<protein>
    <submittedName>
        <fullName evidence="1">Uncharacterized protein</fullName>
    </submittedName>
</protein>
<dbReference type="KEGG" id="rhs:A3Q41_00643"/>
<dbReference type="Proteomes" id="UP000076038">
    <property type="component" value="Chromosome"/>
</dbReference>
<keyword evidence="2" id="KW-1185">Reference proteome</keyword>
<reference evidence="2" key="2">
    <citation type="submission" date="2016-04" db="EMBL/GenBank/DDBJ databases">
        <title>Complete Genome and Plasmid Sequences for Rhodococcus fascians D188 and Draft Sequences for Rhodococcus spp. Isolates PBTS 1 and PBTS 2.</title>
        <authorList>
            <person name="Stamer R."/>
            <person name="Vereecke D."/>
            <person name="Zhang Y."/>
            <person name="Schilkey F."/>
            <person name="Devitt N."/>
            <person name="Randall J."/>
        </authorList>
    </citation>
    <scope>NUCLEOTIDE SEQUENCE [LARGE SCALE GENOMIC DNA]</scope>
    <source>
        <strain evidence="2">PBTS2</strain>
    </source>
</reference>
<dbReference type="EMBL" id="CP015220">
    <property type="protein sequence ID" value="AMY21961.1"/>
    <property type="molecule type" value="Genomic_DNA"/>
</dbReference>
<reference evidence="1 2" key="1">
    <citation type="journal article" date="2016" name="Genome Announc.">
        <title>Complete Genome and Plasmid Sequences for Rhodococcus fascians D188 and Draft Sequences for Rhodococcus Isolates PBTS 1 and PBTS 2.</title>
        <authorList>
            <person name="Stamler R.A."/>
            <person name="Vereecke D."/>
            <person name="Zhang Y."/>
            <person name="Schilkey F."/>
            <person name="Devitt N."/>
            <person name="Randall J.J."/>
        </authorList>
    </citation>
    <scope>NUCLEOTIDE SEQUENCE [LARGE SCALE GENOMIC DNA]</scope>
    <source>
        <strain evidence="1 2">PBTS2</strain>
    </source>
</reference>
<organism evidence="1 2">
    <name type="scientific">Rhodococcoides fascians</name>
    <name type="common">Rhodococcus fascians</name>
    <dbReference type="NCBI Taxonomy" id="1828"/>
    <lineage>
        <taxon>Bacteria</taxon>
        <taxon>Bacillati</taxon>
        <taxon>Actinomycetota</taxon>
        <taxon>Actinomycetes</taxon>
        <taxon>Mycobacteriales</taxon>
        <taxon>Nocardiaceae</taxon>
        <taxon>Rhodococcoides</taxon>
    </lineage>
</organism>
<dbReference type="AlphaFoldDB" id="A0A143QGC6"/>
<evidence type="ECO:0000313" key="2">
    <source>
        <dbReference type="Proteomes" id="UP000076038"/>
    </source>
</evidence>
<gene>
    <name evidence="1" type="ORF">A3Q41_00643</name>
</gene>
<accession>A0A143QGC6</accession>
<sequence length="37" mass="3641">MGSAAQFITDIATGVYDGIVDAIVEQIVGVLTSGSAA</sequence>
<proteinExistence type="predicted"/>
<dbReference type="PATRIC" id="fig|1653479.3.peg.657"/>
<name>A0A143QGC6_RHOFA</name>